<dbReference type="RefSeq" id="XP_054828055.1">
    <property type="nucleotide sequence ID" value="XM_054972080.1"/>
</dbReference>
<evidence type="ECO:0000256" key="2">
    <source>
        <dbReference type="ARBA" id="ARBA00023315"/>
    </source>
</evidence>
<sequence length="284" mass="31944">MLILSCPSKLQLLEGILRKSLPQTLSVHGAVMNINRGNPVGHEVLVDSWPNFKAVLTRPRREVASDDSDLYTNMYAAFYHDLDVYQTLLRDSDAVNWDQTFYIIGHQDGIYEASKAAAAAKQIQISSSSYFTYLHPDPNKMPTRQLDPSLTLSTLNSSHADLLNETWPYGGNEQSRRYLATLLRSFPNRCILDSNGCPISWGIMDSFGALAHGYTLPEHRGHGYLTIVNKVLYTHIHECGYPLYGNVALDNVRMQNILEHLGSQRLSILCSFIYHTSKPSTINI</sequence>
<evidence type="ECO:0000256" key="1">
    <source>
        <dbReference type="ARBA" id="ARBA00022679"/>
    </source>
</evidence>
<dbReference type="EC" id="2.3.1.-" evidence="3"/>
<proteinExistence type="inferred from homology"/>
<reference evidence="7" key="1">
    <citation type="submission" date="2025-08" db="UniProtKB">
        <authorList>
            <consortium name="RefSeq"/>
        </authorList>
    </citation>
    <scope>IDENTIFICATION</scope>
    <source>
        <tissue evidence="7">Blood</tissue>
    </source>
</reference>
<dbReference type="GeneID" id="129324706"/>
<evidence type="ECO:0000259" key="5">
    <source>
        <dbReference type="Pfam" id="PF08444"/>
    </source>
</evidence>
<feature type="domain" description="Glycine N-acyltransferase C-terminal" evidence="5">
    <location>
        <begin position="190"/>
        <end position="265"/>
    </location>
</feature>
<keyword evidence="6" id="KW-1185">Reference proteome</keyword>
<dbReference type="PANTHER" id="PTHR15298">
    <property type="entry name" value="L-COA N-ACYLTRANSFERASE-RELATED"/>
    <property type="match status" value="1"/>
</dbReference>
<evidence type="ECO:0000256" key="3">
    <source>
        <dbReference type="RuleBase" id="RU368002"/>
    </source>
</evidence>
<feature type="domain" description="Glycine N-acyltransferase N-terminal" evidence="4">
    <location>
        <begin position="1"/>
        <end position="187"/>
    </location>
</feature>
<gene>
    <name evidence="7" type="primary">LOC129324706</name>
</gene>
<dbReference type="Pfam" id="PF08444">
    <property type="entry name" value="Gly_acyl_tr_C"/>
    <property type="match status" value="1"/>
</dbReference>
<dbReference type="GO" id="GO:0047961">
    <property type="term" value="F:glycine N-acyltransferase activity"/>
    <property type="evidence" value="ECO:0007669"/>
    <property type="project" value="InterPro"/>
</dbReference>
<dbReference type="AlphaFoldDB" id="A0AA97IYM3"/>
<dbReference type="InterPro" id="IPR010313">
    <property type="entry name" value="Glycine_N-acyltransferase"/>
</dbReference>
<dbReference type="InterPro" id="IPR013652">
    <property type="entry name" value="Glycine_N-acyltransferase_C"/>
</dbReference>
<organism evidence="6 7">
    <name type="scientific">Eublepharis macularius</name>
    <name type="common">Leopard gecko</name>
    <name type="synonym">Cyrtodactylus macularius</name>
    <dbReference type="NCBI Taxonomy" id="481883"/>
    <lineage>
        <taxon>Eukaryota</taxon>
        <taxon>Metazoa</taxon>
        <taxon>Chordata</taxon>
        <taxon>Craniata</taxon>
        <taxon>Vertebrata</taxon>
        <taxon>Euteleostomi</taxon>
        <taxon>Lepidosauria</taxon>
        <taxon>Squamata</taxon>
        <taxon>Bifurcata</taxon>
        <taxon>Gekkota</taxon>
        <taxon>Eublepharidae</taxon>
        <taxon>Eublepharinae</taxon>
        <taxon>Eublepharis</taxon>
    </lineage>
</organism>
<dbReference type="PANTHER" id="PTHR15298:SF1">
    <property type="entry name" value="GLYCINE N-ACYLTRANSFERASE-LIKE PROTEIN"/>
    <property type="match status" value="1"/>
</dbReference>
<keyword evidence="2 3" id="KW-0012">Acyltransferase</keyword>
<dbReference type="GO" id="GO:0005739">
    <property type="term" value="C:mitochondrion"/>
    <property type="evidence" value="ECO:0007669"/>
    <property type="project" value="InterPro"/>
</dbReference>
<evidence type="ECO:0000313" key="6">
    <source>
        <dbReference type="Proteomes" id="UP001190640"/>
    </source>
</evidence>
<dbReference type="KEGG" id="emc:129324706"/>
<evidence type="ECO:0000259" key="4">
    <source>
        <dbReference type="Pfam" id="PF06021"/>
    </source>
</evidence>
<dbReference type="InterPro" id="IPR015938">
    <property type="entry name" value="Glycine_N-acyltransferase_N"/>
</dbReference>
<comment type="similarity">
    <text evidence="3">Belongs to the glycine N-acyltransferase family.</text>
</comment>
<name>A0AA97IYM3_EUBMA</name>
<evidence type="ECO:0000313" key="7">
    <source>
        <dbReference type="RefSeq" id="XP_054828055.1"/>
    </source>
</evidence>
<keyword evidence="1 3" id="KW-0808">Transferase</keyword>
<accession>A0AA97IYM3</accession>
<dbReference type="SUPFAM" id="SSF55729">
    <property type="entry name" value="Acyl-CoA N-acyltransferases (Nat)"/>
    <property type="match status" value="1"/>
</dbReference>
<dbReference type="Pfam" id="PF06021">
    <property type="entry name" value="Gly_acyl_tr_N"/>
    <property type="match status" value="1"/>
</dbReference>
<protein>
    <recommendedName>
        <fullName evidence="3">Glycine N-acyltransferase-like protein</fullName>
        <ecNumber evidence="3">2.3.1.-</ecNumber>
    </recommendedName>
</protein>
<dbReference type="Gene3D" id="3.40.630.30">
    <property type="match status" value="1"/>
</dbReference>
<dbReference type="InterPro" id="IPR016181">
    <property type="entry name" value="Acyl_CoA_acyltransferase"/>
</dbReference>
<dbReference type="Proteomes" id="UP001190640">
    <property type="component" value="Chromosome 2"/>
</dbReference>